<dbReference type="InterPro" id="IPR029787">
    <property type="entry name" value="Nucleotide_cyclase"/>
</dbReference>
<feature type="transmembrane region" description="Helical" evidence="3">
    <location>
        <begin position="6"/>
        <end position="25"/>
    </location>
</feature>
<feature type="transmembrane region" description="Helical" evidence="3">
    <location>
        <begin position="151"/>
        <end position="175"/>
    </location>
</feature>
<dbReference type="PROSITE" id="PS50887">
    <property type="entry name" value="GGDEF"/>
    <property type="match status" value="1"/>
</dbReference>
<dbReference type="PANTHER" id="PTHR45138:SF9">
    <property type="entry name" value="DIGUANYLATE CYCLASE DGCM-RELATED"/>
    <property type="match status" value="1"/>
</dbReference>
<evidence type="ECO:0000256" key="3">
    <source>
        <dbReference type="SAM" id="Phobius"/>
    </source>
</evidence>
<dbReference type="EC" id="2.7.7.65" evidence="1"/>
<dbReference type="InterPro" id="IPR050469">
    <property type="entry name" value="Diguanylate_Cyclase"/>
</dbReference>
<evidence type="ECO:0000256" key="1">
    <source>
        <dbReference type="ARBA" id="ARBA00012528"/>
    </source>
</evidence>
<dbReference type="InterPro" id="IPR000160">
    <property type="entry name" value="GGDEF_dom"/>
</dbReference>
<dbReference type="PANTHER" id="PTHR45138">
    <property type="entry name" value="REGULATORY COMPONENTS OF SENSORY TRANSDUCTION SYSTEM"/>
    <property type="match status" value="1"/>
</dbReference>
<name>A0A2N4TTJ2_RALPI</name>
<organism evidence="5 6">
    <name type="scientific">Ralstonia pickettii</name>
    <name type="common">Burkholderia pickettii</name>
    <dbReference type="NCBI Taxonomy" id="329"/>
    <lineage>
        <taxon>Bacteria</taxon>
        <taxon>Pseudomonadati</taxon>
        <taxon>Pseudomonadota</taxon>
        <taxon>Betaproteobacteria</taxon>
        <taxon>Burkholderiales</taxon>
        <taxon>Burkholderiaceae</taxon>
        <taxon>Ralstonia</taxon>
    </lineage>
</organism>
<dbReference type="EMBL" id="PKQE01000002">
    <property type="protein sequence ID" value="PLC43032.1"/>
    <property type="molecule type" value="Genomic_DNA"/>
</dbReference>
<dbReference type="Gene3D" id="3.30.70.270">
    <property type="match status" value="1"/>
</dbReference>
<comment type="caution">
    <text evidence="5">The sequence shown here is derived from an EMBL/GenBank/DDBJ whole genome shotgun (WGS) entry which is preliminary data.</text>
</comment>
<dbReference type="AlphaFoldDB" id="A0A2N4TTJ2"/>
<comment type="catalytic activity">
    <reaction evidence="2">
        <text>2 GTP = 3',3'-c-di-GMP + 2 diphosphate</text>
        <dbReference type="Rhea" id="RHEA:24898"/>
        <dbReference type="ChEBI" id="CHEBI:33019"/>
        <dbReference type="ChEBI" id="CHEBI:37565"/>
        <dbReference type="ChEBI" id="CHEBI:58805"/>
        <dbReference type="EC" id="2.7.7.65"/>
    </reaction>
</comment>
<feature type="transmembrane region" description="Helical" evidence="3">
    <location>
        <begin position="94"/>
        <end position="112"/>
    </location>
</feature>
<evidence type="ECO:0000259" key="4">
    <source>
        <dbReference type="PROSITE" id="PS50887"/>
    </source>
</evidence>
<feature type="transmembrane region" description="Helical" evidence="3">
    <location>
        <begin position="181"/>
        <end position="200"/>
    </location>
</feature>
<dbReference type="Pfam" id="PF00990">
    <property type="entry name" value="GGDEF"/>
    <property type="match status" value="1"/>
</dbReference>
<dbReference type="NCBIfam" id="TIGR00254">
    <property type="entry name" value="GGDEF"/>
    <property type="match status" value="1"/>
</dbReference>
<dbReference type="SUPFAM" id="SSF55073">
    <property type="entry name" value="Nucleotide cyclase"/>
    <property type="match status" value="1"/>
</dbReference>
<gene>
    <name evidence="5" type="ORF">C0Q88_14070</name>
</gene>
<protein>
    <recommendedName>
        <fullName evidence="1">diguanylate cyclase</fullName>
        <ecNumber evidence="1">2.7.7.65</ecNumber>
    </recommendedName>
</protein>
<dbReference type="CDD" id="cd01949">
    <property type="entry name" value="GGDEF"/>
    <property type="match status" value="1"/>
</dbReference>
<dbReference type="GO" id="GO:0052621">
    <property type="term" value="F:diguanylate cyclase activity"/>
    <property type="evidence" value="ECO:0007669"/>
    <property type="project" value="UniProtKB-EC"/>
</dbReference>
<dbReference type="Proteomes" id="UP000234456">
    <property type="component" value="Unassembled WGS sequence"/>
</dbReference>
<reference evidence="5 6" key="1">
    <citation type="submission" date="2017-12" db="EMBL/GenBank/DDBJ databases">
        <title>Draft genome sequence of Ralstonia pickettii 52.</title>
        <authorList>
            <person name="Zheng B."/>
        </authorList>
    </citation>
    <scope>NUCLEOTIDE SEQUENCE [LARGE SCALE GENOMIC DNA]</scope>
    <source>
        <strain evidence="5 6">52</strain>
    </source>
</reference>
<feature type="transmembrane region" description="Helical" evidence="3">
    <location>
        <begin position="118"/>
        <end position="139"/>
    </location>
</feature>
<evidence type="ECO:0000256" key="2">
    <source>
        <dbReference type="ARBA" id="ARBA00034247"/>
    </source>
</evidence>
<keyword evidence="3" id="KW-0812">Transmembrane</keyword>
<accession>A0A2N4TTJ2</accession>
<feature type="transmembrane region" description="Helical" evidence="3">
    <location>
        <begin position="37"/>
        <end position="56"/>
    </location>
</feature>
<dbReference type="RefSeq" id="WP_102066050.1">
    <property type="nucleotide sequence ID" value="NZ_PKQE01000002.1"/>
</dbReference>
<feature type="transmembrane region" description="Helical" evidence="3">
    <location>
        <begin position="62"/>
        <end position="87"/>
    </location>
</feature>
<keyword evidence="3" id="KW-0472">Membrane</keyword>
<dbReference type="InterPro" id="IPR043128">
    <property type="entry name" value="Rev_trsase/Diguanyl_cyclase"/>
</dbReference>
<sequence>MYVDLLTLYLLAVGILLASAGMLFWEHRTNPRRSKALCLLAAGFTTLAFGCTAVLFRRALPGATGAALCNLIMLCGYLLVLSGVAALSGRQHRGAAAGVLIGMALVWVVWGAQWQDVLWNHVSAIPIALVSAMTAREMWRCDAMKPLRPRQLVVAVTALHAVLYLARALALPWLVSAYGPAMQALASKLTMIEGVLYAMVLPMTLLKLIRDEAHGQLLTESQTDYLTRLGNRRWFFEQGARLIEGLGGTQPLATLVFDLDRFKAINDRYGHQAGDTVLKVFAEIAQHVLGPDVMLARIGGEEFAALLSGDDARHARARGEAVARCFAEAVQRCSDGAGILATVSIGMAQFDAAMPSLADALAAAEKALYRAKSLGGNRLEVAQAAGQVDEAVLS</sequence>
<evidence type="ECO:0000313" key="6">
    <source>
        <dbReference type="Proteomes" id="UP000234456"/>
    </source>
</evidence>
<dbReference type="OrthoDB" id="9813903at2"/>
<dbReference type="SMART" id="SM00267">
    <property type="entry name" value="GGDEF"/>
    <property type="match status" value="1"/>
</dbReference>
<keyword evidence="3" id="KW-1133">Transmembrane helix</keyword>
<evidence type="ECO:0000313" key="5">
    <source>
        <dbReference type="EMBL" id="PLC43032.1"/>
    </source>
</evidence>
<feature type="domain" description="GGDEF" evidence="4">
    <location>
        <begin position="250"/>
        <end position="384"/>
    </location>
</feature>
<proteinExistence type="predicted"/>